<dbReference type="OrthoDB" id="2887901at2"/>
<evidence type="ECO:0000256" key="1">
    <source>
        <dbReference type="SAM" id="SignalP"/>
    </source>
</evidence>
<dbReference type="AlphaFoldDB" id="A0A344TFG3"/>
<evidence type="ECO:0000313" key="3">
    <source>
        <dbReference type="EMBL" id="AXE17384.1"/>
    </source>
</evidence>
<evidence type="ECO:0000259" key="2">
    <source>
        <dbReference type="Pfam" id="PF14534"/>
    </source>
</evidence>
<proteinExistence type="predicted"/>
<dbReference type="InterPro" id="IPR032710">
    <property type="entry name" value="NTF2-like_dom_sf"/>
</dbReference>
<feature type="domain" description="DUF4440" evidence="2">
    <location>
        <begin position="37"/>
        <end position="153"/>
    </location>
</feature>
<keyword evidence="4" id="KW-1185">Reference proteome</keyword>
<accession>A0A344TFG3</accession>
<feature type="chain" id="PRO_5016583037" description="DUF4440 domain-containing protein" evidence="1">
    <location>
        <begin position="25"/>
        <end position="171"/>
    </location>
</feature>
<reference evidence="3 4" key="1">
    <citation type="submission" date="2018-07" db="EMBL/GenBank/DDBJ databases">
        <title>Genome sequencing of Runella.</title>
        <authorList>
            <person name="Baek M.-G."/>
            <person name="Yi H."/>
        </authorList>
    </citation>
    <scope>NUCLEOTIDE SEQUENCE [LARGE SCALE GENOMIC DNA]</scope>
    <source>
        <strain evidence="3 4">HYN0085</strain>
    </source>
</reference>
<name>A0A344TFG3_9BACT</name>
<dbReference type="InterPro" id="IPR011944">
    <property type="entry name" value="Steroid_delta5-4_isomerase"/>
</dbReference>
<dbReference type="InterPro" id="IPR027843">
    <property type="entry name" value="DUF4440"/>
</dbReference>
<dbReference type="Gene3D" id="3.10.450.50">
    <property type="match status" value="1"/>
</dbReference>
<protein>
    <recommendedName>
        <fullName evidence="2">DUF4440 domain-containing protein</fullName>
    </recommendedName>
</protein>
<dbReference type="SUPFAM" id="SSF54427">
    <property type="entry name" value="NTF2-like"/>
    <property type="match status" value="1"/>
</dbReference>
<sequence>MKLRFLNKIMGFLSIVFWATVTQAQSPADSVAIQNIINEEVVAWNNGDAQTYAKHFATDGTFTNILGTFFVGQKEFQARHDQIFKGIFNQTVMKQETVSFKFANPDAVVVETLTWVSGFSNQGPPRGTYLDEKGRLRTRLLQVMIRDGNAWKIVAYHNVDVKQGIPVPEPR</sequence>
<dbReference type="KEGG" id="run:DR864_06390"/>
<dbReference type="EMBL" id="CP030850">
    <property type="protein sequence ID" value="AXE17384.1"/>
    <property type="molecule type" value="Genomic_DNA"/>
</dbReference>
<evidence type="ECO:0000313" key="4">
    <source>
        <dbReference type="Proteomes" id="UP000251993"/>
    </source>
</evidence>
<organism evidence="3 4">
    <name type="scientific">Runella rosea</name>
    <dbReference type="NCBI Taxonomy" id="2259595"/>
    <lineage>
        <taxon>Bacteria</taxon>
        <taxon>Pseudomonadati</taxon>
        <taxon>Bacteroidota</taxon>
        <taxon>Cytophagia</taxon>
        <taxon>Cytophagales</taxon>
        <taxon>Spirosomataceae</taxon>
        <taxon>Runella</taxon>
    </lineage>
</organism>
<dbReference type="RefSeq" id="WP_114066170.1">
    <property type="nucleotide sequence ID" value="NZ_CP030850.1"/>
</dbReference>
<dbReference type="Pfam" id="PF14534">
    <property type="entry name" value="DUF4440"/>
    <property type="match status" value="1"/>
</dbReference>
<keyword evidence="1" id="KW-0732">Signal</keyword>
<feature type="signal peptide" evidence="1">
    <location>
        <begin position="1"/>
        <end position="24"/>
    </location>
</feature>
<dbReference type="NCBIfam" id="TIGR02246">
    <property type="entry name" value="SgcJ/EcaC family oxidoreductase"/>
    <property type="match status" value="1"/>
</dbReference>
<dbReference type="Proteomes" id="UP000251993">
    <property type="component" value="Chromosome"/>
</dbReference>
<gene>
    <name evidence="3" type="ORF">DR864_06390</name>
</gene>